<proteinExistence type="predicted"/>
<feature type="signal peptide" evidence="1">
    <location>
        <begin position="1"/>
        <end position="22"/>
    </location>
</feature>
<dbReference type="EMBL" id="CP124685">
    <property type="protein sequence ID" value="WGX76969.1"/>
    <property type="molecule type" value="Genomic_DNA"/>
</dbReference>
<evidence type="ECO:0000256" key="1">
    <source>
        <dbReference type="SAM" id="SignalP"/>
    </source>
</evidence>
<sequence length="55" mass="5840">MNKKIAIATLALMPLTATNVFASGQEGIVTAPSLNVRSEPSTGSSFLFLLSRMKK</sequence>
<keyword evidence="3" id="KW-1185">Reference proteome</keyword>
<protein>
    <submittedName>
        <fullName evidence="2">Uncharacterized protein</fullName>
    </submittedName>
</protein>
<reference evidence="2 3" key="1">
    <citation type="submission" date="2023-04" db="EMBL/GenBank/DDBJ databases">
        <title>Bacteria Genome Submission.</title>
        <authorList>
            <person name="Isaac P."/>
        </authorList>
    </citation>
    <scope>NUCLEOTIDE SEQUENCE [LARGE SCALE GENOMIC DNA]</scope>
    <source>
        <strain evidence="2 3">SampleS7P1</strain>
    </source>
</reference>
<evidence type="ECO:0000313" key="2">
    <source>
        <dbReference type="EMBL" id="WGX76969.1"/>
    </source>
</evidence>
<name>A0ABY8R5Z5_PARBF</name>
<keyword evidence="1" id="KW-0732">Signal</keyword>
<organism evidence="2 3">
    <name type="scientific">Paraclostridium bifermentans</name>
    <name type="common">Clostridium bifermentans</name>
    <dbReference type="NCBI Taxonomy" id="1490"/>
    <lineage>
        <taxon>Bacteria</taxon>
        <taxon>Bacillati</taxon>
        <taxon>Bacillota</taxon>
        <taxon>Clostridia</taxon>
        <taxon>Peptostreptococcales</taxon>
        <taxon>Peptostreptococcaceae</taxon>
        <taxon>Paraclostridium</taxon>
    </lineage>
</organism>
<dbReference type="Proteomes" id="UP001239169">
    <property type="component" value="Chromosome"/>
</dbReference>
<gene>
    <name evidence="2" type="ORF">QJS64_08125</name>
</gene>
<dbReference type="Gene3D" id="2.30.30.40">
    <property type="entry name" value="SH3 Domains"/>
    <property type="match status" value="1"/>
</dbReference>
<accession>A0ABY8R5Z5</accession>
<feature type="chain" id="PRO_5045466263" evidence="1">
    <location>
        <begin position="23"/>
        <end position="55"/>
    </location>
</feature>
<evidence type="ECO:0000313" key="3">
    <source>
        <dbReference type="Proteomes" id="UP001239169"/>
    </source>
</evidence>